<keyword evidence="3 4" id="KW-0408">Iron</keyword>
<dbReference type="RefSeq" id="WP_119666460.1">
    <property type="nucleotide sequence ID" value="NZ_QXED01000001.1"/>
</dbReference>
<keyword evidence="2 4" id="KW-0479">Metal-binding</keyword>
<dbReference type="PROSITE" id="PS51007">
    <property type="entry name" value="CYTC"/>
    <property type="match status" value="1"/>
</dbReference>
<comment type="caution">
    <text evidence="6">The sequence shown here is derived from an EMBL/GenBank/DDBJ whole genome shotgun (WGS) entry which is preliminary data.</text>
</comment>
<dbReference type="Proteomes" id="UP000283523">
    <property type="component" value="Unassembled WGS sequence"/>
</dbReference>
<dbReference type="AlphaFoldDB" id="A0A418MJN2"/>
<evidence type="ECO:0000256" key="3">
    <source>
        <dbReference type="ARBA" id="ARBA00023004"/>
    </source>
</evidence>
<protein>
    <submittedName>
        <fullName evidence="6">Cytochrome c</fullName>
    </submittedName>
</protein>
<dbReference type="GO" id="GO:0009055">
    <property type="term" value="F:electron transfer activity"/>
    <property type="evidence" value="ECO:0007669"/>
    <property type="project" value="InterPro"/>
</dbReference>
<name>A0A418MJN2_9BACT</name>
<evidence type="ECO:0000256" key="2">
    <source>
        <dbReference type="ARBA" id="ARBA00022723"/>
    </source>
</evidence>
<accession>A0A418MJN2</accession>
<dbReference type="PANTHER" id="PTHR40394:SF2">
    <property type="entry name" value="QUINOL:CYTOCHROME C OXIDOREDUCTASE MEMBRANE PROTEIN"/>
    <property type="match status" value="1"/>
</dbReference>
<sequence length="201" mass="22471">MITKHTGVTAIVLIGLLVGGTACKRDHDDTGLEFAPQMYDPVAYEPYKQVRTNAVNPTGLNMREPARGTVSRPNYHIRYGESDTTTVDLMIYNIPKDSIALAERVLTNPIPETERTLEEGKLLYGRYCIHCHGEGGKGDGLVGKEYKGVPSYSADAYKSMNDGHIFHVITHGKGRMWPHGSQMTPEERWKIVQYVHKLQQG</sequence>
<evidence type="ECO:0000256" key="4">
    <source>
        <dbReference type="PROSITE-ProRule" id="PRU00433"/>
    </source>
</evidence>
<dbReference type="EMBL" id="QXED01000001">
    <property type="protein sequence ID" value="RIV27619.1"/>
    <property type="molecule type" value="Genomic_DNA"/>
</dbReference>
<dbReference type="Gene3D" id="1.10.760.10">
    <property type="entry name" value="Cytochrome c-like domain"/>
    <property type="match status" value="1"/>
</dbReference>
<reference evidence="6 7" key="1">
    <citation type="submission" date="2018-08" db="EMBL/GenBank/DDBJ databases">
        <title>Fibrisoma montanum sp. nov., isolated from Danxia mountain soil.</title>
        <authorList>
            <person name="Huang Y."/>
        </authorList>
    </citation>
    <scope>NUCLEOTIDE SEQUENCE [LARGE SCALE GENOMIC DNA]</scope>
    <source>
        <strain evidence="6 7">HYT19</strain>
    </source>
</reference>
<evidence type="ECO:0000259" key="5">
    <source>
        <dbReference type="PROSITE" id="PS51007"/>
    </source>
</evidence>
<dbReference type="GO" id="GO:0046872">
    <property type="term" value="F:metal ion binding"/>
    <property type="evidence" value="ECO:0007669"/>
    <property type="project" value="UniProtKB-KW"/>
</dbReference>
<evidence type="ECO:0000313" key="7">
    <source>
        <dbReference type="Proteomes" id="UP000283523"/>
    </source>
</evidence>
<organism evidence="6 7">
    <name type="scientific">Fibrisoma montanum</name>
    <dbReference type="NCBI Taxonomy" id="2305895"/>
    <lineage>
        <taxon>Bacteria</taxon>
        <taxon>Pseudomonadati</taxon>
        <taxon>Bacteroidota</taxon>
        <taxon>Cytophagia</taxon>
        <taxon>Cytophagales</taxon>
        <taxon>Spirosomataceae</taxon>
        <taxon>Fibrisoma</taxon>
    </lineage>
</organism>
<dbReference type="Pfam" id="PF13442">
    <property type="entry name" value="Cytochrome_CBB3"/>
    <property type="match status" value="1"/>
</dbReference>
<dbReference type="InterPro" id="IPR036909">
    <property type="entry name" value="Cyt_c-like_dom_sf"/>
</dbReference>
<dbReference type="OrthoDB" id="9796771at2"/>
<dbReference type="InterPro" id="IPR009056">
    <property type="entry name" value="Cyt_c-like_dom"/>
</dbReference>
<evidence type="ECO:0000256" key="1">
    <source>
        <dbReference type="ARBA" id="ARBA00022617"/>
    </source>
</evidence>
<proteinExistence type="predicted"/>
<gene>
    <name evidence="6" type="ORF">DYU11_04755</name>
</gene>
<keyword evidence="1 4" id="KW-0349">Heme</keyword>
<feature type="domain" description="Cytochrome c" evidence="5">
    <location>
        <begin position="115"/>
        <end position="199"/>
    </location>
</feature>
<dbReference type="SUPFAM" id="SSF46626">
    <property type="entry name" value="Cytochrome c"/>
    <property type="match status" value="1"/>
</dbReference>
<dbReference type="GO" id="GO:0020037">
    <property type="term" value="F:heme binding"/>
    <property type="evidence" value="ECO:0007669"/>
    <property type="project" value="InterPro"/>
</dbReference>
<evidence type="ECO:0000313" key="6">
    <source>
        <dbReference type="EMBL" id="RIV27619.1"/>
    </source>
</evidence>
<dbReference type="PANTHER" id="PTHR40394">
    <property type="entry name" value="LIPOPROTEIN-RELATED"/>
    <property type="match status" value="1"/>
</dbReference>
<keyword evidence="7" id="KW-1185">Reference proteome</keyword>
<dbReference type="PROSITE" id="PS51257">
    <property type="entry name" value="PROKAR_LIPOPROTEIN"/>
    <property type="match status" value="1"/>
</dbReference>